<reference evidence="1" key="1">
    <citation type="submission" date="2019-08" db="EMBL/GenBank/DDBJ databases">
        <authorList>
            <person name="Kucharzyk K."/>
            <person name="Murdoch R.W."/>
            <person name="Higgins S."/>
            <person name="Loffler F."/>
        </authorList>
    </citation>
    <scope>NUCLEOTIDE SEQUENCE</scope>
</reference>
<proteinExistence type="predicted"/>
<dbReference type="EMBL" id="VSSQ01038300">
    <property type="protein sequence ID" value="MPM91198.1"/>
    <property type="molecule type" value="Genomic_DNA"/>
</dbReference>
<evidence type="ECO:0000313" key="1">
    <source>
        <dbReference type="EMBL" id="MPM91198.1"/>
    </source>
</evidence>
<gene>
    <name evidence="1" type="ORF">SDC9_138325</name>
</gene>
<comment type="caution">
    <text evidence="1">The sequence shown here is derived from an EMBL/GenBank/DDBJ whole genome shotgun (WGS) entry which is preliminary data.</text>
</comment>
<accession>A0A645DPZ2</accession>
<protein>
    <submittedName>
        <fullName evidence="1">Uncharacterized protein</fullName>
    </submittedName>
</protein>
<organism evidence="1">
    <name type="scientific">bioreactor metagenome</name>
    <dbReference type="NCBI Taxonomy" id="1076179"/>
    <lineage>
        <taxon>unclassified sequences</taxon>
        <taxon>metagenomes</taxon>
        <taxon>ecological metagenomes</taxon>
    </lineage>
</organism>
<sequence>MKNIITINIIKRYKNECEKYAEKNAAADKIMVSATIRFFVLDLSAILPQNIGAITETTGPTESSIPFETFV</sequence>
<name>A0A645DPZ2_9ZZZZ</name>
<dbReference type="AlphaFoldDB" id="A0A645DPZ2"/>